<reference evidence="4 5" key="1">
    <citation type="submission" date="2024-02" db="EMBL/GenBank/DDBJ databases">
        <title>Rhodopirellula caenicola NBRC 110016.</title>
        <authorList>
            <person name="Ichikawa N."/>
            <person name="Katano-Makiyama Y."/>
            <person name="Hidaka K."/>
        </authorList>
    </citation>
    <scope>NUCLEOTIDE SEQUENCE [LARGE SCALE GENOMIC DNA]</scope>
    <source>
        <strain evidence="4 5">NBRC 110016</strain>
    </source>
</reference>
<dbReference type="SMART" id="SM00631">
    <property type="entry name" value="Zn_pept"/>
    <property type="match status" value="1"/>
</dbReference>
<dbReference type="SUPFAM" id="SSF53187">
    <property type="entry name" value="Zn-dependent exopeptidases"/>
    <property type="match status" value="1"/>
</dbReference>
<dbReference type="InterPro" id="IPR050821">
    <property type="entry name" value="Cytosolic_carboxypeptidase"/>
</dbReference>
<dbReference type="Gene3D" id="3.40.630.10">
    <property type="entry name" value="Zn peptidases"/>
    <property type="match status" value="1"/>
</dbReference>
<dbReference type="Gene3D" id="2.60.40.3120">
    <property type="match status" value="1"/>
</dbReference>
<protein>
    <recommendedName>
        <fullName evidence="3">Peptidase M14 domain-containing protein</fullName>
    </recommendedName>
</protein>
<dbReference type="EMBL" id="BAABRO010000003">
    <property type="protein sequence ID" value="GAA5506586.1"/>
    <property type="molecule type" value="Genomic_DNA"/>
</dbReference>
<accession>A0ABP9VPJ4</accession>
<dbReference type="PANTHER" id="PTHR12756:SF11">
    <property type="entry name" value="CYTOSOLIC CARBOXYPEPTIDASE 1"/>
    <property type="match status" value="1"/>
</dbReference>
<dbReference type="Pfam" id="PF00246">
    <property type="entry name" value="Peptidase_M14"/>
    <property type="match status" value="1"/>
</dbReference>
<evidence type="ECO:0000313" key="5">
    <source>
        <dbReference type="Proteomes" id="UP001416858"/>
    </source>
</evidence>
<gene>
    <name evidence="4" type="ORF">Rcae01_02039</name>
</gene>
<evidence type="ECO:0000313" key="4">
    <source>
        <dbReference type="EMBL" id="GAA5506586.1"/>
    </source>
</evidence>
<comment type="cofactor">
    <cofactor evidence="1">
        <name>Zn(2+)</name>
        <dbReference type="ChEBI" id="CHEBI:29105"/>
    </cofactor>
</comment>
<comment type="caution">
    <text evidence="4">The sequence shown here is derived from an EMBL/GenBank/DDBJ whole genome shotgun (WGS) entry which is preliminary data.</text>
</comment>
<evidence type="ECO:0000256" key="2">
    <source>
        <dbReference type="PROSITE-ProRule" id="PRU01379"/>
    </source>
</evidence>
<dbReference type="InterPro" id="IPR000834">
    <property type="entry name" value="Peptidase_M14"/>
</dbReference>
<feature type="domain" description="Peptidase M14" evidence="3">
    <location>
        <begin position="171"/>
        <end position="416"/>
    </location>
</feature>
<evidence type="ECO:0000259" key="3">
    <source>
        <dbReference type="PROSITE" id="PS52035"/>
    </source>
</evidence>
<sequence length="432" mass="48379">MPNRSISPNDVIPRPTAAFCWQNPVCYALIALLIVLGFAPAAKSEILDNPLGITFHSEDRSVSFTSKFPGGRMNECVQIADDDFAVTIQPESDPINDSAWYAFRVNSTEERTISVRLKYVGGSHRYDPKISRDGKNWESAEHLMADRHPAGTEVRLKIPVDGKPLWVAGQELLSSGTVAKWTSDLSQQPHVKRSVIGKSVQGRPLYRLDITETDHPDFVFIIARQHPPEVSGAIGMMHFVDALTSDNELATSFRKRYCAVVVPTVNPDGVALGNWRCNANGVDLNRDWMHFTQPETRALRNEMLKCRNAADQKLCLFMDFHSTYDDVFYTPPRDADLYPAGFTDNWLSAIQKRFPNYHVNGDDNHHAHRSTSKAWVADTLGVTAITYEFGDETDRETIRRVASGSAEEMMKLLLALPEPDSQMAAAQVSIQR</sequence>
<dbReference type="Proteomes" id="UP001416858">
    <property type="component" value="Unassembled WGS sequence"/>
</dbReference>
<organism evidence="4 5">
    <name type="scientific">Novipirellula caenicola</name>
    <dbReference type="NCBI Taxonomy" id="1536901"/>
    <lineage>
        <taxon>Bacteria</taxon>
        <taxon>Pseudomonadati</taxon>
        <taxon>Planctomycetota</taxon>
        <taxon>Planctomycetia</taxon>
        <taxon>Pirellulales</taxon>
        <taxon>Pirellulaceae</taxon>
        <taxon>Novipirellula</taxon>
    </lineage>
</organism>
<dbReference type="CDD" id="cd06237">
    <property type="entry name" value="M14_Nna1-like"/>
    <property type="match status" value="1"/>
</dbReference>
<dbReference type="InterPro" id="IPR040626">
    <property type="entry name" value="Pepdidase_M14_N"/>
</dbReference>
<dbReference type="PROSITE" id="PS52035">
    <property type="entry name" value="PEPTIDASE_M14"/>
    <property type="match status" value="1"/>
</dbReference>
<dbReference type="PANTHER" id="PTHR12756">
    <property type="entry name" value="CYTOSOLIC CARBOXYPEPTIDASE"/>
    <property type="match status" value="1"/>
</dbReference>
<evidence type="ECO:0000256" key="1">
    <source>
        <dbReference type="ARBA" id="ARBA00001947"/>
    </source>
</evidence>
<dbReference type="Pfam" id="PF18027">
    <property type="entry name" value="Pepdidase_M14_N"/>
    <property type="match status" value="1"/>
</dbReference>
<name>A0ABP9VPJ4_9BACT</name>
<feature type="active site" description="Proton donor/acceptor" evidence="2">
    <location>
        <position position="388"/>
    </location>
</feature>
<keyword evidence="5" id="KW-1185">Reference proteome</keyword>
<proteinExistence type="inferred from homology"/>
<comment type="similarity">
    <text evidence="2">Belongs to the peptidase M14 family.</text>
</comment>